<reference evidence="1 2" key="1">
    <citation type="journal article" date="2022" name="Allergy">
        <title>Genome assembly and annotation of Periplaneta americana reveal a comprehensive cockroach allergen profile.</title>
        <authorList>
            <person name="Wang L."/>
            <person name="Xiong Q."/>
            <person name="Saelim N."/>
            <person name="Wang L."/>
            <person name="Nong W."/>
            <person name="Wan A.T."/>
            <person name="Shi M."/>
            <person name="Liu X."/>
            <person name="Cao Q."/>
            <person name="Hui J.H.L."/>
            <person name="Sookrung N."/>
            <person name="Leung T.F."/>
            <person name="Tungtrongchitr A."/>
            <person name="Tsui S.K.W."/>
        </authorList>
    </citation>
    <scope>NUCLEOTIDE SEQUENCE [LARGE SCALE GENOMIC DNA]</scope>
    <source>
        <strain evidence="1">PWHHKU_190912</strain>
    </source>
</reference>
<evidence type="ECO:0000313" key="2">
    <source>
        <dbReference type="Proteomes" id="UP001148838"/>
    </source>
</evidence>
<name>A0ABQ8TMV5_PERAM</name>
<accession>A0ABQ8TMV5</accession>
<sequence length="303" mass="34941">MSPGSNTESYPAFAHIGLRKTNLPRPGIEPGPIRHRLPDIRHWGKPRKTPNQLTHSTLSRLPQMISTCYRICFSNIIYSCPDHFFRHVWVASMPSERALKRVCCENVVHFDTIEYRMITSSPASYHKPARTLIYEELILHVHPNVYHIRAKELRLVHNEPGTEMRTRTEILLKTMHLSFIVNQPLPVQPGSAESDPSEDDANCIKVNDIRASEKINTFAFAHISQFRFLTADWMIKASQPNNNRRADIIIIDRQKDKAVILDPTIHFEMHEQQPQEVQRSARVLSSVFYVVSRFPPPDSARPL</sequence>
<keyword evidence="2" id="KW-1185">Reference proteome</keyword>
<comment type="caution">
    <text evidence="1">The sequence shown here is derived from an EMBL/GenBank/DDBJ whole genome shotgun (WGS) entry which is preliminary data.</text>
</comment>
<protein>
    <submittedName>
        <fullName evidence="1">Uncharacterized protein</fullName>
    </submittedName>
</protein>
<proteinExistence type="predicted"/>
<gene>
    <name evidence="1" type="ORF">ANN_09051</name>
</gene>
<organism evidence="1 2">
    <name type="scientific">Periplaneta americana</name>
    <name type="common">American cockroach</name>
    <name type="synonym">Blatta americana</name>
    <dbReference type="NCBI Taxonomy" id="6978"/>
    <lineage>
        <taxon>Eukaryota</taxon>
        <taxon>Metazoa</taxon>
        <taxon>Ecdysozoa</taxon>
        <taxon>Arthropoda</taxon>
        <taxon>Hexapoda</taxon>
        <taxon>Insecta</taxon>
        <taxon>Pterygota</taxon>
        <taxon>Neoptera</taxon>
        <taxon>Polyneoptera</taxon>
        <taxon>Dictyoptera</taxon>
        <taxon>Blattodea</taxon>
        <taxon>Blattoidea</taxon>
        <taxon>Blattidae</taxon>
        <taxon>Blattinae</taxon>
        <taxon>Periplaneta</taxon>
    </lineage>
</organism>
<evidence type="ECO:0000313" key="1">
    <source>
        <dbReference type="EMBL" id="KAJ4447062.1"/>
    </source>
</evidence>
<dbReference type="EMBL" id="JAJSOF020000005">
    <property type="protein sequence ID" value="KAJ4447062.1"/>
    <property type="molecule type" value="Genomic_DNA"/>
</dbReference>
<dbReference type="Proteomes" id="UP001148838">
    <property type="component" value="Unassembled WGS sequence"/>
</dbReference>